<name>X6MAJ8_RETFI</name>
<dbReference type="EMBL" id="ASPP01023438">
    <property type="protein sequence ID" value="ETO10492.1"/>
    <property type="molecule type" value="Genomic_DNA"/>
</dbReference>
<gene>
    <name evidence="2" type="ORF">RFI_26885</name>
</gene>
<evidence type="ECO:0000256" key="1">
    <source>
        <dbReference type="SAM" id="MobiDB-lite"/>
    </source>
</evidence>
<feature type="compositionally biased region" description="Basic residues" evidence="1">
    <location>
        <begin position="206"/>
        <end position="218"/>
    </location>
</feature>
<feature type="compositionally biased region" description="Basic and acidic residues" evidence="1">
    <location>
        <begin position="162"/>
        <end position="180"/>
    </location>
</feature>
<keyword evidence="3" id="KW-1185">Reference proteome</keyword>
<proteinExistence type="predicted"/>
<feature type="compositionally biased region" description="Basic and acidic residues" evidence="1">
    <location>
        <begin position="58"/>
        <end position="76"/>
    </location>
</feature>
<evidence type="ECO:0000313" key="2">
    <source>
        <dbReference type="EMBL" id="ETO10492.1"/>
    </source>
</evidence>
<organism evidence="2 3">
    <name type="scientific">Reticulomyxa filosa</name>
    <dbReference type="NCBI Taxonomy" id="46433"/>
    <lineage>
        <taxon>Eukaryota</taxon>
        <taxon>Sar</taxon>
        <taxon>Rhizaria</taxon>
        <taxon>Retaria</taxon>
        <taxon>Foraminifera</taxon>
        <taxon>Monothalamids</taxon>
        <taxon>Reticulomyxidae</taxon>
        <taxon>Reticulomyxa</taxon>
    </lineage>
</organism>
<feature type="region of interest" description="Disordered" evidence="1">
    <location>
        <begin position="48"/>
        <end position="218"/>
    </location>
</feature>
<feature type="compositionally biased region" description="Polar residues" evidence="1">
    <location>
        <begin position="79"/>
        <end position="135"/>
    </location>
</feature>
<accession>X6MAJ8</accession>
<feature type="compositionally biased region" description="Basic and acidic residues" evidence="1">
    <location>
        <begin position="191"/>
        <end position="200"/>
    </location>
</feature>
<protein>
    <submittedName>
        <fullName evidence="2">Uncharacterized protein</fullName>
    </submittedName>
</protein>
<feature type="non-terminal residue" evidence="2">
    <location>
        <position position="1"/>
    </location>
</feature>
<dbReference type="AlphaFoldDB" id="X6MAJ8"/>
<evidence type="ECO:0000313" key="3">
    <source>
        <dbReference type="Proteomes" id="UP000023152"/>
    </source>
</evidence>
<sequence length="218" mass="24752">KETNTATTKVTTPTRAISDLTKDNCSNAMKPKTKRKLPYFIITLEATTPQGKKKQRERARQYDYERKGRKMNEGRKASLHSQSHSYQAPSFSSIGNMPTSETQTQMDKTHKLSQQKVIKNSHTNAKVGQSPINEATQERRTGKQRGMRSRIGTPTRNFVPIAKKDADKNKTRQAKEDKSKDTKKKSNSNENETKKAEKSKPIIHQTKNKTLPHKTKTG</sequence>
<dbReference type="Proteomes" id="UP000023152">
    <property type="component" value="Unassembled WGS sequence"/>
</dbReference>
<comment type="caution">
    <text evidence="2">The sequence shown here is derived from an EMBL/GenBank/DDBJ whole genome shotgun (WGS) entry which is preliminary data.</text>
</comment>
<reference evidence="2 3" key="1">
    <citation type="journal article" date="2013" name="Curr. Biol.">
        <title>The Genome of the Foraminiferan Reticulomyxa filosa.</title>
        <authorList>
            <person name="Glockner G."/>
            <person name="Hulsmann N."/>
            <person name="Schleicher M."/>
            <person name="Noegel A.A."/>
            <person name="Eichinger L."/>
            <person name="Gallinger C."/>
            <person name="Pawlowski J."/>
            <person name="Sierra R."/>
            <person name="Euteneuer U."/>
            <person name="Pillet L."/>
            <person name="Moustafa A."/>
            <person name="Platzer M."/>
            <person name="Groth M."/>
            <person name="Szafranski K."/>
            <person name="Schliwa M."/>
        </authorList>
    </citation>
    <scope>NUCLEOTIDE SEQUENCE [LARGE SCALE GENOMIC DNA]</scope>
</reference>